<organism evidence="8">
    <name type="scientific">human gut metagenome</name>
    <dbReference type="NCBI Taxonomy" id="408170"/>
    <lineage>
        <taxon>unclassified sequences</taxon>
        <taxon>metagenomes</taxon>
        <taxon>organismal metagenomes</taxon>
    </lineage>
</organism>
<keyword evidence="4 7" id="KW-0812">Transmembrane</keyword>
<keyword evidence="6 7" id="KW-0472">Membrane</keyword>
<feature type="transmembrane region" description="Helical" evidence="7">
    <location>
        <begin position="36"/>
        <end position="56"/>
    </location>
</feature>
<keyword evidence="3" id="KW-1003">Cell membrane</keyword>
<feature type="transmembrane region" description="Helical" evidence="7">
    <location>
        <begin position="88"/>
        <end position="107"/>
    </location>
</feature>
<accession>K1T959</accession>
<feature type="transmembrane region" description="Helical" evidence="7">
    <location>
        <begin position="6"/>
        <end position="24"/>
    </location>
</feature>
<keyword evidence="2" id="KW-0813">Transport</keyword>
<dbReference type="AlphaFoldDB" id="K1T959"/>
<evidence type="ECO:0000256" key="5">
    <source>
        <dbReference type="ARBA" id="ARBA00022989"/>
    </source>
</evidence>
<comment type="subcellular location">
    <subcellularLocation>
        <location evidence="1">Cell membrane</location>
        <topology evidence="1">Multi-pass membrane protein</topology>
    </subcellularLocation>
</comment>
<name>K1T959_9ZZZZ</name>
<dbReference type="EMBL" id="AJWY01005401">
    <property type="protein sequence ID" value="EKC69717.1"/>
    <property type="molecule type" value="Genomic_DNA"/>
</dbReference>
<comment type="caution">
    <text evidence="8">The sequence shown here is derived from an EMBL/GenBank/DDBJ whole genome shotgun (WGS) entry which is preliminary data.</text>
</comment>
<evidence type="ECO:0000256" key="1">
    <source>
        <dbReference type="ARBA" id="ARBA00004651"/>
    </source>
</evidence>
<reference evidence="8" key="1">
    <citation type="journal article" date="2013" name="Environ. Microbiol.">
        <title>Microbiota from the distal guts of lean and obese adolescents exhibit partial functional redundancy besides clear differences in community structure.</title>
        <authorList>
            <person name="Ferrer M."/>
            <person name="Ruiz A."/>
            <person name="Lanza F."/>
            <person name="Haange S.B."/>
            <person name="Oberbach A."/>
            <person name="Till H."/>
            <person name="Bargiela R."/>
            <person name="Campoy C."/>
            <person name="Segura M.T."/>
            <person name="Richter M."/>
            <person name="von Bergen M."/>
            <person name="Seifert J."/>
            <person name="Suarez A."/>
        </authorList>
    </citation>
    <scope>NUCLEOTIDE SEQUENCE</scope>
</reference>
<evidence type="ECO:0000256" key="2">
    <source>
        <dbReference type="ARBA" id="ARBA00022448"/>
    </source>
</evidence>
<protein>
    <submittedName>
        <fullName evidence="8">Choline-glycine betaine transporter</fullName>
    </submittedName>
</protein>
<dbReference type="Pfam" id="PF02028">
    <property type="entry name" value="BCCT"/>
    <property type="match status" value="1"/>
</dbReference>
<evidence type="ECO:0000256" key="6">
    <source>
        <dbReference type="ARBA" id="ARBA00023136"/>
    </source>
</evidence>
<keyword evidence="5 7" id="KW-1133">Transmembrane helix</keyword>
<dbReference type="GO" id="GO:0022857">
    <property type="term" value="F:transmembrane transporter activity"/>
    <property type="evidence" value="ECO:0007669"/>
    <property type="project" value="InterPro"/>
</dbReference>
<dbReference type="PANTHER" id="PTHR30047:SF7">
    <property type="entry name" value="HIGH-AFFINITY CHOLINE TRANSPORT PROTEIN"/>
    <property type="match status" value="1"/>
</dbReference>
<evidence type="ECO:0000256" key="7">
    <source>
        <dbReference type="SAM" id="Phobius"/>
    </source>
</evidence>
<sequence length="137" mass="15565">MVIGLGIFIFSLYIAGSKYGNIVLGEQNEKPKYSFFAWGSMMFTCGLAADILFYSFSEWVLYATDPHLAEMGSIQDWAGVYPLFHWSFIPWGFYLVLAVAFGFMLHVRKRTVRSIQRLAVRFLESIPMAGQVALLIC</sequence>
<proteinExistence type="predicted"/>
<evidence type="ECO:0000313" key="8">
    <source>
        <dbReference type="EMBL" id="EKC69717.1"/>
    </source>
</evidence>
<dbReference type="GO" id="GO:0005886">
    <property type="term" value="C:plasma membrane"/>
    <property type="evidence" value="ECO:0007669"/>
    <property type="project" value="UniProtKB-SubCell"/>
</dbReference>
<gene>
    <name evidence="8" type="ORF">LEA_08144</name>
</gene>
<dbReference type="InterPro" id="IPR000060">
    <property type="entry name" value="BCCT_transptr"/>
</dbReference>
<evidence type="ECO:0000256" key="3">
    <source>
        <dbReference type="ARBA" id="ARBA00022475"/>
    </source>
</evidence>
<evidence type="ECO:0000256" key="4">
    <source>
        <dbReference type="ARBA" id="ARBA00022692"/>
    </source>
</evidence>
<dbReference type="PANTHER" id="PTHR30047">
    <property type="entry name" value="HIGH-AFFINITY CHOLINE TRANSPORT PROTEIN-RELATED"/>
    <property type="match status" value="1"/>
</dbReference>